<gene>
    <name evidence="2" type="ORF">AK812_SmicGene13560</name>
</gene>
<dbReference type="AlphaFoldDB" id="A0A1Q9E7W7"/>
<dbReference type="OrthoDB" id="10390157at2759"/>
<keyword evidence="3" id="KW-1185">Reference proteome</keyword>
<sequence length="716" mass="77287">MADGAKAWCDKMKTAGLPDELADVVKKTYTSPDAFRCSFRHEDDIDAYAQCMLKDKGVADDSTWRFHPVTGALRRLRESLCQAANVASTPPSLSALPLQLNSVSSSRLFSADRERLIATFSVHYPGVVLHSSLLPSVGYLHTIQQQCSSKSFTWLPWKRVPSDDAAFQVQSRRTSTRKRDMAELVAEAAGLCDDEWDLELMGSPHKVSQLLTVRAHAYALCTGGGHLHNWMLDSAERSAARKDCAGIYAYGLEGGLFIPDGGGNGSSAAWLCPLVAKDHFRDLRGSNMLRPIPPSGVWDPVEADEKGPPEELLVHLEPWRSGSEDPALTKQLLQKDIDGGHLFEIPGGQAGHMAEAVVTLSSEAKVIGLFDVKHKILGVRNEVIQKAEVSAKDSASQRKELKEIHELARSSQALVKEVQKDVATVRDDVTVMKAQIGKVLVKLEEHAKSQEQDRQDRNRAMAELNDKVNALVTQSAVVPAMSGKVDAIASQIAAQSGLGGKLDALAVQISTQTVVSAKVEALLGQVSAQLVSLNSDKGSDEKWHLKELEAQADTKASEPAAEPESPMLEGLGQEAVLPSPEELVAAAQAASPTAGAAELIVAGADGWHINRAAESDSPLQLALPKSSHMSAGDRQRVVENLSRTTPVLGKEHKCNFSAEKGHYAHGGQGGWKEERPRTPRSPGPRPFPSRAAMQTLRTGPCFRQAVSNNAVRPARN</sequence>
<dbReference type="EMBL" id="LSRX01000235">
    <property type="protein sequence ID" value="OLQ03506.1"/>
    <property type="molecule type" value="Genomic_DNA"/>
</dbReference>
<protein>
    <submittedName>
        <fullName evidence="2">Uncharacterized protein</fullName>
    </submittedName>
</protein>
<organism evidence="2 3">
    <name type="scientific">Symbiodinium microadriaticum</name>
    <name type="common">Dinoflagellate</name>
    <name type="synonym">Zooxanthella microadriatica</name>
    <dbReference type="NCBI Taxonomy" id="2951"/>
    <lineage>
        <taxon>Eukaryota</taxon>
        <taxon>Sar</taxon>
        <taxon>Alveolata</taxon>
        <taxon>Dinophyceae</taxon>
        <taxon>Suessiales</taxon>
        <taxon>Symbiodiniaceae</taxon>
        <taxon>Symbiodinium</taxon>
    </lineage>
</organism>
<evidence type="ECO:0000313" key="3">
    <source>
        <dbReference type="Proteomes" id="UP000186817"/>
    </source>
</evidence>
<accession>A0A1Q9E7W7</accession>
<feature type="region of interest" description="Disordered" evidence="1">
    <location>
        <begin position="658"/>
        <end position="691"/>
    </location>
</feature>
<name>A0A1Q9E7W7_SYMMI</name>
<dbReference type="Proteomes" id="UP000186817">
    <property type="component" value="Unassembled WGS sequence"/>
</dbReference>
<proteinExistence type="predicted"/>
<reference evidence="2 3" key="1">
    <citation type="submission" date="2016-02" db="EMBL/GenBank/DDBJ databases">
        <title>Genome analysis of coral dinoflagellate symbionts highlights evolutionary adaptations to a symbiotic lifestyle.</title>
        <authorList>
            <person name="Aranda M."/>
            <person name="Li Y."/>
            <person name="Liew Y.J."/>
            <person name="Baumgarten S."/>
            <person name="Simakov O."/>
            <person name="Wilson M."/>
            <person name="Piel J."/>
            <person name="Ashoor H."/>
            <person name="Bougouffa S."/>
            <person name="Bajic V.B."/>
            <person name="Ryu T."/>
            <person name="Ravasi T."/>
            <person name="Bayer T."/>
            <person name="Micklem G."/>
            <person name="Kim H."/>
            <person name="Bhak J."/>
            <person name="Lajeunesse T.C."/>
            <person name="Voolstra C.R."/>
        </authorList>
    </citation>
    <scope>NUCLEOTIDE SEQUENCE [LARGE SCALE GENOMIC DNA]</scope>
    <source>
        <strain evidence="2 3">CCMP2467</strain>
    </source>
</reference>
<evidence type="ECO:0000256" key="1">
    <source>
        <dbReference type="SAM" id="MobiDB-lite"/>
    </source>
</evidence>
<evidence type="ECO:0000313" key="2">
    <source>
        <dbReference type="EMBL" id="OLQ03506.1"/>
    </source>
</evidence>
<comment type="caution">
    <text evidence="2">The sequence shown here is derived from an EMBL/GenBank/DDBJ whole genome shotgun (WGS) entry which is preliminary data.</text>
</comment>